<evidence type="ECO:0000313" key="3">
    <source>
        <dbReference type="EMBL" id="VEN74181.1"/>
    </source>
</evidence>
<evidence type="ECO:0000256" key="1">
    <source>
        <dbReference type="SAM" id="MobiDB-lite"/>
    </source>
</evidence>
<feature type="region of interest" description="Disordered" evidence="1">
    <location>
        <begin position="83"/>
        <end position="115"/>
    </location>
</feature>
<sequence length="239" mass="26866">MKPLKKYCLFPALIIAVFCAWFFLNPGKEEKEPVRSSSTLEESASGTPGLKDGPKTSRNPAPGDMLAKLQASDIPEHVKTEIAGRLEEGPVFENDPRDMDTAGKRNENREEEKADSLEIARLTQDYDVPESMWDGVLESFSTIRDMGDAREIAYKTSKLMDMGTHMLLSRKWEKAEEAFRAVVGMESYGIEDEAARWARAGLIQSLSEQGRDDEAMDEKDIAAERYDADKKFISFLKSL</sequence>
<keyword evidence="2" id="KW-0812">Transmembrane</keyword>
<protein>
    <recommendedName>
        <fullName evidence="4">Tetratricopeptide repeat protein</fullName>
    </recommendedName>
</protein>
<feature type="compositionally biased region" description="Polar residues" evidence="1">
    <location>
        <begin position="35"/>
        <end position="46"/>
    </location>
</feature>
<name>A0A484HLN1_9BACT</name>
<dbReference type="AlphaFoldDB" id="A0A484HLN1"/>
<evidence type="ECO:0000256" key="2">
    <source>
        <dbReference type="SAM" id="Phobius"/>
    </source>
</evidence>
<gene>
    <name evidence="3" type="ORF">EPICR_30114</name>
</gene>
<accession>A0A484HLN1</accession>
<evidence type="ECO:0008006" key="4">
    <source>
        <dbReference type="Google" id="ProtNLM"/>
    </source>
</evidence>
<keyword evidence="2" id="KW-1133">Transmembrane helix</keyword>
<dbReference type="EMBL" id="CAACVI010000023">
    <property type="protein sequence ID" value="VEN74181.1"/>
    <property type="molecule type" value="Genomic_DNA"/>
</dbReference>
<reference evidence="3" key="1">
    <citation type="submission" date="2019-01" db="EMBL/GenBank/DDBJ databases">
        <authorList>
            <consortium name="Genoscope - CEA"/>
            <person name="William W."/>
        </authorList>
    </citation>
    <scope>NUCLEOTIDE SEQUENCE</scope>
    <source>
        <strain evidence="3">CR-1</strain>
    </source>
</reference>
<keyword evidence="2" id="KW-0472">Membrane</keyword>
<proteinExistence type="predicted"/>
<feature type="region of interest" description="Disordered" evidence="1">
    <location>
        <begin position="31"/>
        <end position="65"/>
    </location>
</feature>
<organism evidence="3">
    <name type="scientific">uncultured Desulfobacteraceae bacterium</name>
    <dbReference type="NCBI Taxonomy" id="218296"/>
    <lineage>
        <taxon>Bacteria</taxon>
        <taxon>Pseudomonadati</taxon>
        <taxon>Thermodesulfobacteriota</taxon>
        <taxon>Desulfobacteria</taxon>
        <taxon>Desulfobacterales</taxon>
        <taxon>Desulfobacteraceae</taxon>
        <taxon>environmental samples</taxon>
    </lineage>
</organism>
<feature type="transmembrane region" description="Helical" evidence="2">
    <location>
        <begin position="7"/>
        <end position="24"/>
    </location>
</feature>